<evidence type="ECO:0000313" key="3">
    <source>
        <dbReference type="EMBL" id="KAK4381857.1"/>
    </source>
</evidence>
<evidence type="ECO:0000313" key="4">
    <source>
        <dbReference type="Proteomes" id="UP001289374"/>
    </source>
</evidence>
<proteinExistence type="predicted"/>
<dbReference type="PANTHER" id="PTHR33116:SF84">
    <property type="entry name" value="RNA-DIRECTED DNA POLYMERASE"/>
    <property type="match status" value="1"/>
</dbReference>
<gene>
    <name evidence="3" type="ORF">Sango_2927600</name>
</gene>
<accession>A0AAE1T629</accession>
<reference evidence="3" key="2">
    <citation type="journal article" date="2024" name="Plant">
        <title>Genomic evolution and insights into agronomic trait innovations of Sesamum species.</title>
        <authorList>
            <person name="Miao H."/>
            <person name="Wang L."/>
            <person name="Qu L."/>
            <person name="Liu H."/>
            <person name="Sun Y."/>
            <person name="Le M."/>
            <person name="Wang Q."/>
            <person name="Wei S."/>
            <person name="Zheng Y."/>
            <person name="Lin W."/>
            <person name="Duan Y."/>
            <person name="Cao H."/>
            <person name="Xiong S."/>
            <person name="Wang X."/>
            <person name="Wei L."/>
            <person name="Li C."/>
            <person name="Ma Q."/>
            <person name="Ju M."/>
            <person name="Zhao R."/>
            <person name="Li G."/>
            <person name="Mu C."/>
            <person name="Tian Q."/>
            <person name="Mei H."/>
            <person name="Zhang T."/>
            <person name="Gao T."/>
            <person name="Zhang H."/>
        </authorList>
    </citation>
    <scope>NUCLEOTIDE SEQUENCE</scope>
    <source>
        <strain evidence="3">K16</strain>
    </source>
</reference>
<evidence type="ECO:0000259" key="2">
    <source>
        <dbReference type="Pfam" id="PF13966"/>
    </source>
</evidence>
<dbReference type="Pfam" id="PF13966">
    <property type="entry name" value="zf-RVT"/>
    <property type="match status" value="1"/>
</dbReference>
<comment type="caution">
    <text evidence="3">The sequence shown here is derived from an EMBL/GenBank/DDBJ whole genome shotgun (WGS) entry which is preliminary data.</text>
</comment>
<dbReference type="SUPFAM" id="SSF56672">
    <property type="entry name" value="DNA/RNA polymerases"/>
    <property type="match status" value="1"/>
</dbReference>
<dbReference type="Proteomes" id="UP001289374">
    <property type="component" value="Unassembled WGS sequence"/>
</dbReference>
<feature type="region of interest" description="Disordered" evidence="1">
    <location>
        <begin position="119"/>
        <end position="148"/>
    </location>
</feature>
<feature type="compositionally biased region" description="Basic and acidic residues" evidence="1">
    <location>
        <begin position="128"/>
        <end position="144"/>
    </location>
</feature>
<dbReference type="AlphaFoldDB" id="A0AAE1T629"/>
<evidence type="ECO:0000256" key="1">
    <source>
        <dbReference type="SAM" id="MobiDB-lite"/>
    </source>
</evidence>
<protein>
    <submittedName>
        <fullName evidence="3">Ribonuclease H protein</fullName>
    </submittedName>
</protein>
<feature type="domain" description="Reverse transcriptase zinc-binding" evidence="2">
    <location>
        <begin position="858"/>
        <end position="937"/>
    </location>
</feature>
<dbReference type="InterPro" id="IPR026960">
    <property type="entry name" value="RVT-Znf"/>
</dbReference>
<reference evidence="3" key="1">
    <citation type="submission" date="2020-06" db="EMBL/GenBank/DDBJ databases">
        <authorList>
            <person name="Li T."/>
            <person name="Hu X."/>
            <person name="Zhang T."/>
            <person name="Song X."/>
            <person name="Zhang H."/>
            <person name="Dai N."/>
            <person name="Sheng W."/>
            <person name="Hou X."/>
            <person name="Wei L."/>
        </authorList>
    </citation>
    <scope>NUCLEOTIDE SEQUENCE</scope>
    <source>
        <strain evidence="3">K16</strain>
        <tissue evidence="3">Leaf</tissue>
    </source>
</reference>
<dbReference type="PANTHER" id="PTHR33116">
    <property type="entry name" value="REVERSE TRANSCRIPTASE ZINC-BINDING DOMAIN-CONTAINING PROTEIN-RELATED-RELATED"/>
    <property type="match status" value="1"/>
</dbReference>
<organism evidence="3 4">
    <name type="scientific">Sesamum angolense</name>
    <dbReference type="NCBI Taxonomy" id="2727404"/>
    <lineage>
        <taxon>Eukaryota</taxon>
        <taxon>Viridiplantae</taxon>
        <taxon>Streptophyta</taxon>
        <taxon>Embryophyta</taxon>
        <taxon>Tracheophyta</taxon>
        <taxon>Spermatophyta</taxon>
        <taxon>Magnoliopsida</taxon>
        <taxon>eudicotyledons</taxon>
        <taxon>Gunneridae</taxon>
        <taxon>Pentapetalae</taxon>
        <taxon>asterids</taxon>
        <taxon>lamiids</taxon>
        <taxon>Lamiales</taxon>
        <taxon>Pedaliaceae</taxon>
        <taxon>Sesamum</taxon>
    </lineage>
</organism>
<dbReference type="SUPFAM" id="SSF56219">
    <property type="entry name" value="DNase I-like"/>
    <property type="match status" value="1"/>
</dbReference>
<dbReference type="EMBL" id="JACGWL010000798">
    <property type="protein sequence ID" value="KAK4381857.1"/>
    <property type="molecule type" value="Genomic_DNA"/>
</dbReference>
<dbReference type="InterPro" id="IPR036691">
    <property type="entry name" value="Endo/exonu/phosph_ase_sf"/>
</dbReference>
<sequence>MLSPSSSPLLGSPAVGITPASVPEISFFPSRIWAAPPQQPAAPAVIHSQPQAPWTPTPPMPPIETTMATNPSEIFIETAMEEVIEGGPWLFQGQPIVLQRWEPGMVLRKHKHTQVPKWTVQPPVSRPDVTKGADRKPSVAREDGDGVEANGAEHDEVFLIGVLQAAPCLLLRDECRHLECSRFEQTRPSSGGEGACIEFRLQFLGLLETRVSAVNVSRIQNFLPHWSWFTDYNGPGNRIWLAWDDELLDVHVLDLDVQFIHCRITIRFAHLSVLATVVYGANDTIADIQLAMTEFRDCILDTGLIHLPVQGERFSWHNCSDGDRSLWKRLDRLIVNDVWLGQWPCSHYHCLNARTSDHSPLVIKGDSVSHTKLLQTDRHNTLLIRLEKCCKMVFFRATKLEQVMLQQRAKIHWLKGGDQCSRIFFRKVAMRRASKKVFQIANEAGRTLTDQDYQRLLGEDKAPGPDGYSSGFYKAAWPVIGDEVVKAILEFFTTGRLLKQVKPLCLLSSLRYGCRTWCQIFDPYHATGTTERSALKVDLRKAYDTVEWDFLIAALQLFGFPDTFIGWIEECVTTPMFSKEGFSYHWRCKELGSFQLCFADDLLLFCKADVASIQVFRRGLDEFANLSGLHANPQKSQLIISRSAQEEREHLIAALQFQEGHLPLRGHPGSRETDATFLVERKLDSGYPKVAWSNCVQTERRRGLGIRDILAINKALMCRHLWNVIQSNHSSIWVRWIAHNHLRHKSVWTVDVKGGSWGWRKLLRLRSALLPYIDLKIGDGECFSLWHDPWHSLGPLIQRFPCGTNRTNIPAAATLSTVIVDGAWCWPLITDMECIEIIHVLPTIHNGSDSILWRGGDFSTKVVYDIFRSPGPKVGWYSLLLGPCKIPKYSFVLWLAILEKLSTMDKPWLSHLGGVCVLCGRAVETHEHLFFWCSYSRWCIRVLKSIVCFSWLNRAWGEDITWASKRYMGRHIVQALTELYWQLLSTIFGRNVTKESLGILHGRVPRLLGMRLTRLAEDT</sequence>
<dbReference type="Gene3D" id="3.60.10.10">
    <property type="entry name" value="Endonuclease/exonuclease/phosphatase"/>
    <property type="match status" value="1"/>
</dbReference>
<dbReference type="InterPro" id="IPR043502">
    <property type="entry name" value="DNA/RNA_pol_sf"/>
</dbReference>
<keyword evidence="4" id="KW-1185">Reference proteome</keyword>
<name>A0AAE1T629_9LAMI</name>